<keyword evidence="2" id="KW-1185">Reference proteome</keyword>
<protein>
    <recommendedName>
        <fullName evidence="3">DUF2946 domain-containing protein</fullName>
    </recommendedName>
</protein>
<dbReference type="RefSeq" id="WP_027834964.1">
    <property type="nucleotide sequence ID" value="NZ_CP021330.1"/>
</dbReference>
<gene>
    <name evidence="1" type="ORF">MXMO3_00812</name>
</gene>
<sequence length="134" mass="14433">MFRRIFEIAKQLLPRFDRKERSVALAIFLLLQAMLPSYAAALSSLNGQDGLILCTTHGLIEVQDDSVPAGAQGDGGLCVMAQVAGFALADLSAAPVLQFAIPQGRNTNNLYSQPQVGRLDLFEPQAQRAPPILI</sequence>
<evidence type="ECO:0008006" key="3">
    <source>
        <dbReference type="Google" id="ProtNLM"/>
    </source>
</evidence>
<reference evidence="1 2" key="1">
    <citation type="submission" date="2017-05" db="EMBL/GenBank/DDBJ databases">
        <title>Genome Analysis of Maritalea myrionectae HL2708#5.</title>
        <authorList>
            <consortium name="Cotde Inc.-PKNU"/>
            <person name="Jang D."/>
            <person name="Oh H.-M."/>
        </authorList>
    </citation>
    <scope>NUCLEOTIDE SEQUENCE [LARGE SCALE GENOMIC DNA]</scope>
    <source>
        <strain evidence="1 2">HL2708#5</strain>
    </source>
</reference>
<dbReference type="EMBL" id="CP021330">
    <property type="protein sequence ID" value="AVX03344.1"/>
    <property type="molecule type" value="Genomic_DNA"/>
</dbReference>
<dbReference type="Proteomes" id="UP000258927">
    <property type="component" value="Chromosome"/>
</dbReference>
<evidence type="ECO:0000313" key="2">
    <source>
        <dbReference type="Proteomes" id="UP000258927"/>
    </source>
</evidence>
<evidence type="ECO:0000313" key="1">
    <source>
        <dbReference type="EMBL" id="AVX03344.1"/>
    </source>
</evidence>
<dbReference type="STRING" id="1122213.GCA_000423365_01986"/>
<proteinExistence type="predicted"/>
<dbReference type="AlphaFoldDB" id="A0A2R4MBM1"/>
<organism evidence="1 2">
    <name type="scientific">Maritalea myrionectae</name>
    <dbReference type="NCBI Taxonomy" id="454601"/>
    <lineage>
        <taxon>Bacteria</taxon>
        <taxon>Pseudomonadati</taxon>
        <taxon>Pseudomonadota</taxon>
        <taxon>Alphaproteobacteria</taxon>
        <taxon>Hyphomicrobiales</taxon>
        <taxon>Devosiaceae</taxon>
        <taxon>Maritalea</taxon>
    </lineage>
</organism>
<accession>A0A2R4MBM1</accession>
<dbReference type="KEGG" id="mmyr:MXMO3_00812"/>
<name>A0A2R4MBM1_9HYPH</name>